<feature type="region of interest" description="Disordered" evidence="5">
    <location>
        <begin position="107"/>
        <end position="129"/>
    </location>
</feature>
<dbReference type="InterPro" id="IPR001375">
    <property type="entry name" value="Peptidase_S9_cat"/>
</dbReference>
<dbReference type="PRINTS" id="PR00862">
    <property type="entry name" value="PROLIGOPTASE"/>
</dbReference>
<evidence type="ECO:0000313" key="8">
    <source>
        <dbReference type="Proteomes" id="UP000274922"/>
    </source>
</evidence>
<feature type="region of interest" description="Disordered" evidence="5">
    <location>
        <begin position="228"/>
        <end position="254"/>
    </location>
</feature>
<dbReference type="OrthoDB" id="248387at2759"/>
<evidence type="ECO:0000313" key="7">
    <source>
        <dbReference type="EMBL" id="RKO98763.1"/>
    </source>
</evidence>
<feature type="compositionally biased region" description="Low complexity" evidence="5">
    <location>
        <begin position="979"/>
        <end position="994"/>
    </location>
</feature>
<accession>A0A4P9X1H2</accession>
<comment type="function">
    <text evidence="4">Serine peptidase whose precise substrate specificity remains unclear. Does not cleave peptides after a arginine or lysine residue. Regulates trans-Golgi network morphology and sorting by regulating the membrane binding of the AP-1 complex. May play a role in the regulation of synaptic vesicle exocytosis.</text>
</comment>
<dbReference type="SUPFAM" id="SSF53474">
    <property type="entry name" value="alpha/beta-Hydrolases"/>
    <property type="match status" value="1"/>
</dbReference>
<feature type="region of interest" description="Disordered" evidence="5">
    <location>
        <begin position="427"/>
        <end position="457"/>
    </location>
</feature>
<protein>
    <recommendedName>
        <fullName evidence="2">Prolyl endopeptidase-like</fullName>
    </recommendedName>
    <alternativeName>
        <fullName evidence="3">Prolylendopeptidase-like</fullName>
    </alternativeName>
</protein>
<keyword evidence="8" id="KW-1185">Reference proteome</keyword>
<reference evidence="8" key="1">
    <citation type="journal article" date="2018" name="Nat. Microbiol.">
        <title>Leveraging single-cell genomics to expand the fungal tree of life.</title>
        <authorList>
            <person name="Ahrendt S.R."/>
            <person name="Quandt C.A."/>
            <person name="Ciobanu D."/>
            <person name="Clum A."/>
            <person name="Salamov A."/>
            <person name="Andreopoulos B."/>
            <person name="Cheng J.F."/>
            <person name="Woyke T."/>
            <person name="Pelin A."/>
            <person name="Henrissat B."/>
            <person name="Reynolds N.K."/>
            <person name="Benny G.L."/>
            <person name="Smith M.E."/>
            <person name="James T.Y."/>
            <person name="Grigoriev I.V."/>
        </authorList>
    </citation>
    <scope>NUCLEOTIDE SEQUENCE [LARGE SCALE GENOMIC DNA]</scope>
    <source>
        <strain evidence="8">ATCC 52028</strain>
    </source>
</reference>
<proteinExistence type="inferred from homology"/>
<evidence type="ECO:0000259" key="6">
    <source>
        <dbReference type="Pfam" id="PF00326"/>
    </source>
</evidence>
<dbReference type="InterPro" id="IPR051543">
    <property type="entry name" value="Serine_Peptidase_S9A"/>
</dbReference>
<feature type="domain" description="Peptidase S9 prolyl oligopeptidase catalytic" evidence="6">
    <location>
        <begin position="795"/>
        <end position="868"/>
    </location>
</feature>
<feature type="compositionally biased region" description="Low complexity" evidence="5">
    <location>
        <begin position="115"/>
        <end position="124"/>
    </location>
</feature>
<dbReference type="PANTHER" id="PTHR11757">
    <property type="entry name" value="PROTEASE FAMILY S9A OLIGOPEPTIDASE"/>
    <property type="match status" value="1"/>
</dbReference>
<dbReference type="EMBL" id="ML014366">
    <property type="protein sequence ID" value="RKO98763.1"/>
    <property type="molecule type" value="Genomic_DNA"/>
</dbReference>
<gene>
    <name evidence="7" type="ORF">CXG81DRAFT_21066</name>
</gene>
<feature type="compositionally biased region" description="Acidic residues" evidence="5">
    <location>
        <begin position="242"/>
        <end position="251"/>
    </location>
</feature>
<dbReference type="Proteomes" id="UP000274922">
    <property type="component" value="Unassembled WGS sequence"/>
</dbReference>
<evidence type="ECO:0000256" key="3">
    <source>
        <dbReference type="ARBA" id="ARBA00042165"/>
    </source>
</evidence>
<name>A0A4P9X1H2_9FUNG</name>
<dbReference type="GO" id="GO:0006508">
    <property type="term" value="P:proteolysis"/>
    <property type="evidence" value="ECO:0007669"/>
    <property type="project" value="InterPro"/>
</dbReference>
<comment type="similarity">
    <text evidence="1">Belongs to the peptidase S9A family.</text>
</comment>
<feature type="compositionally biased region" description="Low complexity" evidence="5">
    <location>
        <begin position="427"/>
        <end position="439"/>
    </location>
</feature>
<evidence type="ECO:0000256" key="4">
    <source>
        <dbReference type="ARBA" id="ARBA00045448"/>
    </source>
</evidence>
<dbReference type="InterPro" id="IPR029058">
    <property type="entry name" value="AB_hydrolase_fold"/>
</dbReference>
<dbReference type="PANTHER" id="PTHR11757:SF19">
    <property type="entry name" value="PROLYL ENDOPEPTIDASE-LIKE"/>
    <property type="match status" value="1"/>
</dbReference>
<dbReference type="Pfam" id="PF00326">
    <property type="entry name" value="Peptidase_S9"/>
    <property type="match status" value="1"/>
</dbReference>
<dbReference type="InterPro" id="IPR002470">
    <property type="entry name" value="Peptidase_S9A"/>
</dbReference>
<evidence type="ECO:0000256" key="5">
    <source>
        <dbReference type="SAM" id="MobiDB-lite"/>
    </source>
</evidence>
<evidence type="ECO:0000256" key="2">
    <source>
        <dbReference type="ARBA" id="ARBA00039290"/>
    </source>
</evidence>
<feature type="region of interest" description="Disordered" evidence="5">
    <location>
        <begin position="966"/>
        <end position="1001"/>
    </location>
</feature>
<feature type="compositionally biased region" description="Basic and acidic residues" evidence="5">
    <location>
        <begin position="12"/>
        <end position="42"/>
    </location>
</feature>
<dbReference type="GO" id="GO:0004252">
    <property type="term" value="F:serine-type endopeptidase activity"/>
    <property type="evidence" value="ECO:0007669"/>
    <property type="project" value="InterPro"/>
</dbReference>
<organism evidence="7 8">
    <name type="scientific">Caulochytrium protostelioides</name>
    <dbReference type="NCBI Taxonomy" id="1555241"/>
    <lineage>
        <taxon>Eukaryota</taxon>
        <taxon>Fungi</taxon>
        <taxon>Fungi incertae sedis</taxon>
        <taxon>Chytridiomycota</taxon>
        <taxon>Chytridiomycota incertae sedis</taxon>
        <taxon>Chytridiomycetes</taxon>
        <taxon>Caulochytriales</taxon>
        <taxon>Caulochytriaceae</taxon>
        <taxon>Caulochytrium</taxon>
    </lineage>
</organism>
<feature type="region of interest" description="Disordered" evidence="5">
    <location>
        <begin position="1"/>
        <end position="43"/>
    </location>
</feature>
<dbReference type="AlphaFoldDB" id="A0A4P9X1H2"/>
<evidence type="ECO:0000256" key="1">
    <source>
        <dbReference type="ARBA" id="ARBA00005228"/>
    </source>
</evidence>
<dbReference type="Gene3D" id="3.40.50.1820">
    <property type="entry name" value="alpha/beta hydrolase"/>
    <property type="match status" value="1"/>
</dbReference>
<sequence>MGRYSVSPCGSGRDHRGKPDPPPDSDRSSRGEHDRLARDGRTSRGVLLDSRRLPRGRCVSLGPIRWTLPAAALITLWIAAATLRGTPPFDRVRSGLSLRPGIRLRGAWTPPPDGAPAIPESSASSPPPVVVPEPVRATFVVGPRTAGGGLCANASAPAMEHQFADPFAYFNAPDPAAGTARPPGTGTVAAFLAAEQAQVDHRLAVRRDAVRAIAQAIADAEATLLQTRRTPSHARIGTTAPADDDDDDDDGGAGIVTPAGWRYYWAAERAPGSRGSWWRVPAGALAPPPPSAPMLVVNLTELAGPVCLAPPPPEEDREGPACTTTGITFFVPHPQRPDWAAVGLDVSGNEAADAVVLSEGGRRLWTQPPAWKPGAAPAAGLRLDGVYGSGPLAVLWDPAAAAPALLYTKVDPTWRVPWRIMRWTAPRSTAAAPRAPTSAGHGRQDAGDGPQNADEGTSDVVQLDVSPSPQFVALAPRRSADGRRVLWTIQGQQAAAARALIDGTVVAVSPPLRHADGNAAVADWVDHSATHWYVRTNARHPGFAVLQIPLECDSAAVLARWRRSGRDRDVRVLVRPEDPTDLVEYVHIMARYLVVWRRRGGARRLEWIATPDGGDQRRGDDGGGRPAAQHLAWPAGVPYTVAPTPFGEATATDGDLDTGPPAGLFMDNALYHGDRFRFSNASLWDPWRGYSLDLTTGHVTLEAATGAAASGPHQMGTSQTTRCQTRLTAPFLTEGGVPDGIPDGVKGIPMSLAWTTTDADGCLGPPHLTPRPALVLAYGAYASQTTLAPVPAHMPLLDAGFLIAYCHARGDADLGPAWYADGARAAKANTLRDVVACLRALVDSGWAQPRHVAVKLRSAGGLLAAGLVAGPPWPPYASPTGPLGSAAPSGNRMAGHLANGAVAAIVAQVPFVDPLWDVSRAHVAWTPYEWAEWGNIVCDVDVRRAMMAWSPYRALLRRAGLPPDLLAGDGDPTSEHYAADAAHPAADTQPATDTAESRQERPAVWISAGKADARVPWQEPAKWAALLRWQTAQDCTVVSAALPLSQPASLPPCRHDRLIFQLGERGHFGAADPHAYRRETAAWVDWILQHAAANVTTTLDP</sequence>